<dbReference type="InterPro" id="IPR050091">
    <property type="entry name" value="PKS_NRPS_Biosynth_Enz"/>
</dbReference>
<dbReference type="InterPro" id="IPR014031">
    <property type="entry name" value="Ketoacyl_synth_C"/>
</dbReference>
<keyword evidence="3 4" id="KW-0808">Transferase</keyword>
<evidence type="ECO:0000256" key="1">
    <source>
        <dbReference type="ARBA" id="ARBA00022450"/>
    </source>
</evidence>
<dbReference type="InterPro" id="IPR032821">
    <property type="entry name" value="PKS_assoc"/>
</dbReference>
<dbReference type="InterPro" id="IPR020841">
    <property type="entry name" value="PKS_Beta-ketoAc_synthase_dom"/>
</dbReference>
<evidence type="ECO:0000313" key="7">
    <source>
        <dbReference type="Proteomes" id="UP001590951"/>
    </source>
</evidence>
<organism evidence="6 7">
    <name type="scientific">Lepraria finkii</name>
    <dbReference type="NCBI Taxonomy" id="1340010"/>
    <lineage>
        <taxon>Eukaryota</taxon>
        <taxon>Fungi</taxon>
        <taxon>Dikarya</taxon>
        <taxon>Ascomycota</taxon>
        <taxon>Pezizomycotina</taxon>
        <taxon>Lecanoromycetes</taxon>
        <taxon>OSLEUM clade</taxon>
        <taxon>Lecanoromycetidae</taxon>
        <taxon>Lecanorales</taxon>
        <taxon>Lecanorineae</taxon>
        <taxon>Stereocaulaceae</taxon>
        <taxon>Lepraria</taxon>
    </lineage>
</organism>
<reference evidence="6 7" key="1">
    <citation type="submission" date="2024-09" db="EMBL/GenBank/DDBJ databases">
        <title>Rethinking Asexuality: The Enigmatic Case of Functional Sexual Genes in Lepraria (Stereocaulaceae).</title>
        <authorList>
            <person name="Doellman M."/>
            <person name="Sun Y."/>
            <person name="Barcenas-Pena A."/>
            <person name="Lumbsch H.T."/>
            <person name="Grewe F."/>
        </authorList>
    </citation>
    <scope>NUCLEOTIDE SEQUENCE [LARGE SCALE GENOMIC DNA]</scope>
    <source>
        <strain evidence="6 7">Grewe 0041</strain>
    </source>
</reference>
<comment type="caution">
    <text evidence="6">The sequence shown here is derived from an EMBL/GenBank/DDBJ whole genome shotgun (WGS) entry which is preliminary data.</text>
</comment>
<comment type="similarity">
    <text evidence="4">Belongs to the thiolase-like superfamily. Beta-ketoacyl-ACP synthases family.</text>
</comment>
<proteinExistence type="inferred from homology"/>
<sequence>MSTQIKEPIAIIGTGCRFPGDTSSPVKLWKLLEEPRDLLCEIPPDRFNAKGFYHPDALHHGNSNARHAYLLSEDHRHFDARFFGIKGVEANAIDPQQRLLLETVYESIESAGLRMDRLRNSDTAVYVGLMCGDYEAMLLRDFDTLPTYHATGIARSIMANRISYFFDWHGPSMTIDTACSSSLVAIHLAAQSLRGGEARLAVAAGSNLILGPENYIAESKLKMLSPTGRSRMWDKDADGYARGEGIAAVVLKTLSAALEDGDHIECLIRETGVNQDGRTRGITMPSATAQTSLIRDTYARAGLDASRPSDRCQYFEAHGTGTPTGDPLEAEAVTSAFFPDESDFEASDDDMLYIGSIKTVIGHTEGAAGLAGVLKASLALQNRVIPPNMLFNQLNPSIRPLYGNLKILTKHQHWPALPSGQPRRASVNSFGFGGTNAHAILESYEPTEPQVS</sequence>
<dbReference type="Proteomes" id="UP001590951">
    <property type="component" value="Unassembled WGS sequence"/>
</dbReference>
<keyword evidence="7" id="KW-1185">Reference proteome</keyword>
<dbReference type="SMART" id="SM00825">
    <property type="entry name" value="PKS_KS"/>
    <property type="match status" value="1"/>
</dbReference>
<dbReference type="InterPro" id="IPR014030">
    <property type="entry name" value="Ketoacyl_synth_N"/>
</dbReference>
<dbReference type="Pfam" id="PF00109">
    <property type="entry name" value="ketoacyl-synt"/>
    <property type="match status" value="1"/>
</dbReference>
<name>A0ABR4AVS5_9LECA</name>
<dbReference type="SUPFAM" id="SSF53901">
    <property type="entry name" value="Thiolase-like"/>
    <property type="match status" value="1"/>
</dbReference>
<dbReference type="EMBL" id="JBHFEH010000075">
    <property type="protein sequence ID" value="KAL2048921.1"/>
    <property type="molecule type" value="Genomic_DNA"/>
</dbReference>
<dbReference type="PROSITE" id="PS52004">
    <property type="entry name" value="KS3_2"/>
    <property type="match status" value="1"/>
</dbReference>
<protein>
    <recommendedName>
        <fullName evidence="5">Ketosynthase family 3 (KS3) domain-containing protein</fullName>
    </recommendedName>
</protein>
<keyword evidence="1" id="KW-0596">Phosphopantetheine</keyword>
<dbReference type="Gene3D" id="3.40.47.10">
    <property type="match status" value="1"/>
</dbReference>
<evidence type="ECO:0000313" key="6">
    <source>
        <dbReference type="EMBL" id="KAL2048921.1"/>
    </source>
</evidence>
<dbReference type="InterPro" id="IPR016039">
    <property type="entry name" value="Thiolase-like"/>
</dbReference>
<accession>A0ABR4AVS5</accession>
<gene>
    <name evidence="6" type="ORF">ABVK25_010774</name>
</gene>
<dbReference type="PANTHER" id="PTHR43775">
    <property type="entry name" value="FATTY ACID SYNTHASE"/>
    <property type="match status" value="1"/>
</dbReference>
<dbReference type="PROSITE" id="PS00606">
    <property type="entry name" value="KS3_1"/>
    <property type="match status" value="1"/>
</dbReference>
<evidence type="ECO:0000259" key="5">
    <source>
        <dbReference type="PROSITE" id="PS52004"/>
    </source>
</evidence>
<dbReference type="InterPro" id="IPR018201">
    <property type="entry name" value="Ketoacyl_synth_AS"/>
</dbReference>
<keyword evidence="2" id="KW-0597">Phosphoprotein</keyword>
<feature type="domain" description="Ketosynthase family 3 (KS3)" evidence="5">
    <location>
        <begin position="6"/>
        <end position="443"/>
    </location>
</feature>
<evidence type="ECO:0000256" key="4">
    <source>
        <dbReference type="RuleBase" id="RU003694"/>
    </source>
</evidence>
<dbReference type="CDD" id="cd00833">
    <property type="entry name" value="PKS"/>
    <property type="match status" value="1"/>
</dbReference>
<evidence type="ECO:0000256" key="2">
    <source>
        <dbReference type="ARBA" id="ARBA00022553"/>
    </source>
</evidence>
<dbReference type="PANTHER" id="PTHR43775:SF20">
    <property type="entry name" value="HYBRID PKS-NRPS SYNTHETASE APDA"/>
    <property type="match status" value="1"/>
</dbReference>
<dbReference type="Pfam" id="PF16197">
    <property type="entry name" value="KAsynt_C_assoc"/>
    <property type="match status" value="1"/>
</dbReference>
<evidence type="ECO:0000256" key="3">
    <source>
        <dbReference type="ARBA" id="ARBA00022679"/>
    </source>
</evidence>
<dbReference type="Pfam" id="PF02801">
    <property type="entry name" value="Ketoacyl-synt_C"/>
    <property type="match status" value="1"/>
</dbReference>